<feature type="region of interest" description="Disordered" evidence="5">
    <location>
        <begin position="220"/>
        <end position="239"/>
    </location>
</feature>
<keyword evidence="4" id="KW-0720">Serine protease</keyword>
<sequence>MTFGINGSYAQVSVAKDLNQKELEDIVKELGCNTQEEILWWLADLGPNDFIDEKDAVTLRRVLSYDLDLTGRLFHYKPGQYGRPAIHHAINKKNVAFLNCLLSLGEANNGFPLKTLPNVNAEVVAALRVMDDTSASHTCLHSAVLQRLACVPKMVQLYASVQGTHTGLLLDAMDREAERRNRQKADRDQPLQSIFSMPDAKGNTVLHLLMDSIGRPQLTAARGRMGRRQQDGVGKSSTKGMEYDPMTVIEVIEGVCKPVMGQLWTAVNKAGMSPYKALVENRRGNRSTVQNDKDPGLGQQQIFQDKIKAKIFSSLSEIPDLKMALYGTRANSLGLPSPTDNLEKELCLDMSDFNRSSHDFKRFVTELTTSEDRNTVHFEEYLVSVFLPDLNTFKKPVPHDGVDDLFGWLKSTAKVKRIKSLNIPDNTSVPMSDGHVSEYILKRFEIEKFVWRKLDINLDILVSSPNGKVFTDITLFSTGNFSVLYHWVSKDGIGSLPDLRNVTIEIMALNTLNQPAGAQTRHSQVVEQYRAKLEAMLKDRKKEKEDAGKKAGDSKFIFTYKINTNGRWDFPTPQFMPHQPDEIEQLELIQKLQACHTFLTDMDAKKTNAAYIERFERLRNREIKEGDDNSHLIKVAIIDNGADKFRQRIRECIERGVSYVKADTDSTDRILPWWMVSDPHGTQMASLVSAVNPWCRLYIARVGKGRRDILPGDAVKAVKWAVEQKVDIISISWVTKSMVPELRAVIESAAKHTLVFCSTADTGTWSGPAFPADYNDTVRVSATDKYGNLMPASDKGSHAVNVPVPGEDIPAFGPSYMGEGIAVGTVSGSSVATALAAGIASLALMMLIVFNGKDKEALKQDSWYSNKKMGSLLSVAINQTALSDPLIPVASKIKELPERWKLASIMARPEMKTT</sequence>
<evidence type="ECO:0000256" key="3">
    <source>
        <dbReference type="ARBA" id="ARBA00022801"/>
    </source>
</evidence>
<feature type="domain" description="Peptidase S8/S53" evidence="7">
    <location>
        <begin position="633"/>
        <end position="844"/>
    </location>
</feature>
<keyword evidence="2" id="KW-0645">Protease</keyword>
<dbReference type="PRINTS" id="PR00723">
    <property type="entry name" value="SUBTILISIN"/>
</dbReference>
<dbReference type="PANTHER" id="PTHR43806:SF11">
    <property type="entry name" value="CEREVISIN-RELATED"/>
    <property type="match status" value="1"/>
</dbReference>
<evidence type="ECO:0000313" key="8">
    <source>
        <dbReference type="EMBL" id="RYP07033.1"/>
    </source>
</evidence>
<dbReference type="PANTHER" id="PTHR43806">
    <property type="entry name" value="PEPTIDASE S8"/>
    <property type="match status" value="1"/>
</dbReference>
<evidence type="ECO:0000313" key="9">
    <source>
        <dbReference type="Proteomes" id="UP000293360"/>
    </source>
</evidence>
<feature type="compositionally biased region" description="Basic and acidic residues" evidence="5">
    <location>
        <begin position="177"/>
        <end position="189"/>
    </location>
</feature>
<dbReference type="Proteomes" id="UP000293360">
    <property type="component" value="Unassembled WGS sequence"/>
</dbReference>
<comment type="caution">
    <text evidence="8">The sequence shown here is derived from an EMBL/GenBank/DDBJ whole genome shotgun (WGS) entry which is preliminary data.</text>
</comment>
<dbReference type="Gene3D" id="3.40.50.200">
    <property type="entry name" value="Peptidase S8/S53 domain"/>
    <property type="match status" value="1"/>
</dbReference>
<comment type="similarity">
    <text evidence="1">Belongs to the peptidase S8 family.</text>
</comment>
<dbReference type="GO" id="GO:0006508">
    <property type="term" value="P:proteolysis"/>
    <property type="evidence" value="ECO:0007669"/>
    <property type="project" value="UniProtKB-KW"/>
</dbReference>
<reference evidence="8 9" key="1">
    <citation type="submission" date="2018-06" db="EMBL/GenBank/DDBJ databases">
        <title>Complete Genomes of Monosporascus.</title>
        <authorList>
            <person name="Robinson A.J."/>
            <person name="Natvig D.O."/>
        </authorList>
    </citation>
    <scope>NUCLEOTIDE SEQUENCE [LARGE SCALE GENOMIC DNA]</scope>
    <source>
        <strain evidence="8 9">CBS 110550</strain>
    </source>
</reference>
<dbReference type="InterPro" id="IPR050131">
    <property type="entry name" value="Peptidase_S8_subtilisin-like"/>
</dbReference>
<evidence type="ECO:0000256" key="6">
    <source>
        <dbReference type="SAM" id="Phobius"/>
    </source>
</evidence>
<protein>
    <recommendedName>
        <fullName evidence="7">Peptidase S8/S53 domain-containing protein</fullName>
    </recommendedName>
</protein>
<dbReference type="SUPFAM" id="SSF52743">
    <property type="entry name" value="Subtilisin-like"/>
    <property type="match status" value="1"/>
</dbReference>
<dbReference type="OrthoDB" id="3565018at2759"/>
<gene>
    <name evidence="8" type="ORF">DL764_002792</name>
</gene>
<dbReference type="STRING" id="155417.A0A4Q4TNV8"/>
<feature type="region of interest" description="Disordered" evidence="5">
    <location>
        <begin position="177"/>
        <end position="196"/>
    </location>
</feature>
<dbReference type="InterPro" id="IPR000209">
    <property type="entry name" value="Peptidase_S8/S53_dom"/>
</dbReference>
<evidence type="ECO:0000256" key="2">
    <source>
        <dbReference type="ARBA" id="ARBA00022670"/>
    </source>
</evidence>
<dbReference type="GO" id="GO:0004252">
    <property type="term" value="F:serine-type endopeptidase activity"/>
    <property type="evidence" value="ECO:0007669"/>
    <property type="project" value="InterPro"/>
</dbReference>
<name>A0A4Q4TNV8_9PEZI</name>
<dbReference type="EMBL" id="QJNU01000109">
    <property type="protein sequence ID" value="RYP07033.1"/>
    <property type="molecule type" value="Genomic_DNA"/>
</dbReference>
<feature type="transmembrane region" description="Helical" evidence="6">
    <location>
        <begin position="831"/>
        <end position="850"/>
    </location>
</feature>
<organism evidence="8 9">
    <name type="scientific">Monosporascus ibericus</name>
    <dbReference type="NCBI Taxonomy" id="155417"/>
    <lineage>
        <taxon>Eukaryota</taxon>
        <taxon>Fungi</taxon>
        <taxon>Dikarya</taxon>
        <taxon>Ascomycota</taxon>
        <taxon>Pezizomycotina</taxon>
        <taxon>Sordariomycetes</taxon>
        <taxon>Xylariomycetidae</taxon>
        <taxon>Xylariales</taxon>
        <taxon>Xylariales incertae sedis</taxon>
        <taxon>Monosporascus</taxon>
    </lineage>
</organism>
<dbReference type="InterPro" id="IPR015500">
    <property type="entry name" value="Peptidase_S8_subtilisin-rel"/>
</dbReference>
<keyword evidence="3" id="KW-0378">Hydrolase</keyword>
<dbReference type="InterPro" id="IPR036852">
    <property type="entry name" value="Peptidase_S8/S53_dom_sf"/>
</dbReference>
<evidence type="ECO:0000259" key="7">
    <source>
        <dbReference type="Pfam" id="PF00082"/>
    </source>
</evidence>
<evidence type="ECO:0000256" key="4">
    <source>
        <dbReference type="ARBA" id="ARBA00022825"/>
    </source>
</evidence>
<keyword evidence="6" id="KW-0472">Membrane</keyword>
<dbReference type="Pfam" id="PF00082">
    <property type="entry name" value="Peptidase_S8"/>
    <property type="match status" value="1"/>
</dbReference>
<proteinExistence type="inferred from homology"/>
<keyword evidence="9" id="KW-1185">Reference proteome</keyword>
<dbReference type="AlphaFoldDB" id="A0A4Q4TNV8"/>
<accession>A0A4Q4TNV8</accession>
<keyword evidence="6" id="KW-0812">Transmembrane</keyword>
<evidence type="ECO:0000256" key="5">
    <source>
        <dbReference type="SAM" id="MobiDB-lite"/>
    </source>
</evidence>
<evidence type="ECO:0000256" key="1">
    <source>
        <dbReference type="ARBA" id="ARBA00011073"/>
    </source>
</evidence>
<keyword evidence="6" id="KW-1133">Transmembrane helix</keyword>